<dbReference type="Proteomes" id="UP000215145">
    <property type="component" value="Unassembled WGS sequence"/>
</dbReference>
<protein>
    <recommendedName>
        <fullName evidence="3">Replicative DNA helicase</fullName>
    </recommendedName>
</protein>
<evidence type="ECO:0008006" key="3">
    <source>
        <dbReference type="Google" id="ProtNLM"/>
    </source>
</evidence>
<keyword evidence="2" id="KW-1185">Reference proteome</keyword>
<sequence>MDSYDNIFVGFRERMKNLGVFSSILYMKDKIRFRELPLVSLAIAVMLYTLENMLMNRPTTTDGIHRFLKTILWERCDIQLNNEEIEELREVLVDEFLRNFGRNHEFEYFDLEQKSKEIISFRLFEYDEDMNLDMLKERKISLRLSTEGIEMLFKTKEMYGELQISIAQLYFKQQMQKGLFHEALNAINDITIAIKKERFALRDLQGEIVKDAISVSKKELLKKQLESVHDKLTREREVFNSLKNLVDEKIHSYHMGELTAKEIKGIELVMQIQRKLASVIAVHESLFTDKQKLQMVMTHSMESLILNAFSVKLNFEREILSEISARPVDLETLKIILNPLLPFRRKPIFNPLEVFQPQRRIIRKQEQDVAVHEVSEEEMLVIEKAEEMQRVQKEAKVVEYLRILGDPILTHSSVTISDILLNIKDENFDLYQELTNTMHFYSFLVDLHQSDYTSFQRIEHEVIPHLPVIPRCLALAVEAYPELEAIGYFSFEPNGCVITLPNGFVLSDFAIRKGNLYGNTQG</sequence>
<name>A0A229NTV2_9BACL</name>
<gene>
    <name evidence="1" type="ORF">CGZ75_19690</name>
</gene>
<comment type="caution">
    <text evidence="1">The sequence shown here is derived from an EMBL/GenBank/DDBJ whole genome shotgun (WGS) entry which is preliminary data.</text>
</comment>
<dbReference type="AlphaFoldDB" id="A0A229NTV2"/>
<dbReference type="RefSeq" id="WP_089526007.1">
    <property type="nucleotide sequence ID" value="NZ_NMUQ01000003.1"/>
</dbReference>
<reference evidence="1 2" key="1">
    <citation type="submission" date="2017-07" db="EMBL/GenBank/DDBJ databases">
        <title>Paenibacillus herberti R33 genome sequencing and assembly.</title>
        <authorList>
            <person name="Su W."/>
        </authorList>
    </citation>
    <scope>NUCLEOTIDE SEQUENCE [LARGE SCALE GENOMIC DNA]</scope>
    <source>
        <strain evidence="1 2">R33</strain>
    </source>
</reference>
<dbReference type="EMBL" id="NMUQ01000003">
    <property type="protein sequence ID" value="OXM13296.1"/>
    <property type="molecule type" value="Genomic_DNA"/>
</dbReference>
<evidence type="ECO:0000313" key="2">
    <source>
        <dbReference type="Proteomes" id="UP000215145"/>
    </source>
</evidence>
<dbReference type="OrthoDB" id="1685048at2"/>
<evidence type="ECO:0000313" key="1">
    <source>
        <dbReference type="EMBL" id="OXM13296.1"/>
    </source>
</evidence>
<organism evidence="1 2">
    <name type="scientific">Paenibacillus herberti</name>
    <dbReference type="NCBI Taxonomy" id="1619309"/>
    <lineage>
        <taxon>Bacteria</taxon>
        <taxon>Bacillati</taxon>
        <taxon>Bacillota</taxon>
        <taxon>Bacilli</taxon>
        <taxon>Bacillales</taxon>
        <taxon>Paenibacillaceae</taxon>
        <taxon>Paenibacillus</taxon>
    </lineage>
</organism>
<proteinExistence type="predicted"/>
<accession>A0A229NTV2</accession>